<protein>
    <recommendedName>
        <fullName evidence="4">PH domain-containing protein</fullName>
    </recommendedName>
</protein>
<evidence type="ECO:0000313" key="3">
    <source>
        <dbReference type="Proteomes" id="UP000670527"/>
    </source>
</evidence>
<proteinExistence type="predicted"/>
<name>A0ABS3TF97_9BACT</name>
<evidence type="ECO:0008006" key="4">
    <source>
        <dbReference type="Google" id="ProtNLM"/>
    </source>
</evidence>
<keyword evidence="1" id="KW-0812">Transmembrane</keyword>
<evidence type="ECO:0000313" key="2">
    <source>
        <dbReference type="EMBL" id="MBO3272331.1"/>
    </source>
</evidence>
<evidence type="ECO:0000256" key="1">
    <source>
        <dbReference type="SAM" id="Phobius"/>
    </source>
</evidence>
<sequence length="194" mass="22537">MKIRNRVIASQPKEKEVVIQAMYPLSASALAVKWAVYVGLVLLVIARPAQVEHWLNLHINSWPTMVLFLGVLLTLVTILLNYNYLFSRKTVFKIGESLYWQDQQGTQWTVPLKDVEVLAIQHSKKSKEVVLDMRSPQISTRVLLCEHWPLYTFTKRGYQATMRKVQEAFQHYPVLQEKATTHEVLYISHSSRML</sequence>
<keyword evidence="3" id="KW-1185">Reference proteome</keyword>
<accession>A0ABS3TF97</accession>
<dbReference type="EMBL" id="JAGETX010000011">
    <property type="protein sequence ID" value="MBO3272331.1"/>
    <property type="molecule type" value="Genomic_DNA"/>
</dbReference>
<comment type="caution">
    <text evidence="2">The sequence shown here is derived from an EMBL/GenBank/DDBJ whole genome shotgun (WGS) entry which is preliminary data.</text>
</comment>
<feature type="transmembrane region" description="Helical" evidence="1">
    <location>
        <begin position="21"/>
        <end position="45"/>
    </location>
</feature>
<dbReference type="Proteomes" id="UP000670527">
    <property type="component" value="Unassembled WGS sequence"/>
</dbReference>
<reference evidence="2 3" key="1">
    <citation type="submission" date="2021-03" db="EMBL/GenBank/DDBJ databases">
        <authorList>
            <person name="Kim M.K."/>
        </authorList>
    </citation>
    <scope>NUCLEOTIDE SEQUENCE [LARGE SCALE GENOMIC DNA]</scope>
    <source>
        <strain evidence="2 3">BT507</strain>
    </source>
</reference>
<gene>
    <name evidence="2" type="ORF">J4D97_16875</name>
</gene>
<keyword evidence="1" id="KW-1133">Transmembrane helix</keyword>
<dbReference type="RefSeq" id="WP_208308596.1">
    <property type="nucleotide sequence ID" value="NZ_JAGETX010000011.1"/>
</dbReference>
<feature type="transmembrane region" description="Helical" evidence="1">
    <location>
        <begin position="65"/>
        <end position="85"/>
    </location>
</feature>
<keyword evidence="1" id="KW-0472">Membrane</keyword>
<organism evidence="2 3">
    <name type="scientific">Hymenobacter defluvii</name>
    <dbReference type="NCBI Taxonomy" id="2054411"/>
    <lineage>
        <taxon>Bacteria</taxon>
        <taxon>Pseudomonadati</taxon>
        <taxon>Bacteroidota</taxon>
        <taxon>Cytophagia</taxon>
        <taxon>Cytophagales</taxon>
        <taxon>Hymenobacteraceae</taxon>
        <taxon>Hymenobacter</taxon>
    </lineage>
</organism>